<dbReference type="Proteomes" id="UP000236728">
    <property type="component" value="Unassembled WGS sequence"/>
</dbReference>
<keyword evidence="3" id="KW-1185">Reference proteome</keyword>
<evidence type="ECO:0000313" key="2">
    <source>
        <dbReference type="EMBL" id="SEF90330.1"/>
    </source>
</evidence>
<evidence type="ECO:0000313" key="3">
    <source>
        <dbReference type="Proteomes" id="UP000236728"/>
    </source>
</evidence>
<sequence length="144" mass="15914">MYDRIAVIYDDSPESTRALSAALPIARMFNATLEVIVMMARTPAYTAYAQAVIPEAGELLAEDRIASYGGLQERAMKSARDAGVEPEFHLFESDEHHDVITRLKDSKTALLILGLHHKGPVISRLWRSVYSFAEDAPCSVLGVH</sequence>
<dbReference type="RefSeq" id="WP_146072046.1">
    <property type="nucleotide sequence ID" value="NZ_FNVA01000002.1"/>
</dbReference>
<dbReference type="Pfam" id="PF00582">
    <property type="entry name" value="Usp"/>
    <property type="match status" value="1"/>
</dbReference>
<feature type="domain" description="UspA" evidence="1">
    <location>
        <begin position="1"/>
        <end position="143"/>
    </location>
</feature>
<dbReference type="AlphaFoldDB" id="A0A1H5VSY5"/>
<dbReference type="Gene3D" id="3.40.50.620">
    <property type="entry name" value="HUPs"/>
    <property type="match status" value="1"/>
</dbReference>
<organism evidence="2 3">
    <name type="scientific">Bryocella elongata</name>
    <dbReference type="NCBI Taxonomy" id="863522"/>
    <lineage>
        <taxon>Bacteria</taxon>
        <taxon>Pseudomonadati</taxon>
        <taxon>Acidobacteriota</taxon>
        <taxon>Terriglobia</taxon>
        <taxon>Terriglobales</taxon>
        <taxon>Acidobacteriaceae</taxon>
        <taxon>Bryocella</taxon>
    </lineage>
</organism>
<dbReference type="SUPFAM" id="SSF52402">
    <property type="entry name" value="Adenine nucleotide alpha hydrolases-like"/>
    <property type="match status" value="1"/>
</dbReference>
<proteinExistence type="predicted"/>
<dbReference type="InterPro" id="IPR006016">
    <property type="entry name" value="UspA"/>
</dbReference>
<dbReference type="EMBL" id="FNVA01000002">
    <property type="protein sequence ID" value="SEF90330.1"/>
    <property type="molecule type" value="Genomic_DNA"/>
</dbReference>
<dbReference type="OrthoDB" id="9794782at2"/>
<accession>A0A1H5VSY5</accession>
<dbReference type="CDD" id="cd00293">
    <property type="entry name" value="USP-like"/>
    <property type="match status" value="1"/>
</dbReference>
<reference evidence="2 3" key="1">
    <citation type="submission" date="2016-10" db="EMBL/GenBank/DDBJ databases">
        <authorList>
            <person name="de Groot N.N."/>
        </authorList>
    </citation>
    <scope>NUCLEOTIDE SEQUENCE [LARGE SCALE GENOMIC DNA]</scope>
    <source>
        <strain evidence="2 3">DSM 22489</strain>
    </source>
</reference>
<gene>
    <name evidence="2" type="ORF">SAMN05421819_1297</name>
</gene>
<evidence type="ECO:0000259" key="1">
    <source>
        <dbReference type="Pfam" id="PF00582"/>
    </source>
</evidence>
<protein>
    <submittedName>
        <fullName evidence="2">Universal stress protein family protein</fullName>
    </submittedName>
</protein>
<dbReference type="InterPro" id="IPR014729">
    <property type="entry name" value="Rossmann-like_a/b/a_fold"/>
</dbReference>
<name>A0A1H5VSY5_9BACT</name>